<dbReference type="Pfam" id="PF00717">
    <property type="entry name" value="Peptidase_S24"/>
    <property type="match status" value="1"/>
</dbReference>
<protein>
    <submittedName>
        <fullName evidence="5">Repressor</fullName>
    </submittedName>
</protein>
<sequence>MNRVNFSERLKLAMKEAGYTQGSLAKKVNMAQSSVWRLVSGGGESSKKIFPIAQILGVNPAWLAEGVGEMRPHSNTSQSFSSFDTVAGYSLNQEVQKEVYPLKIYHRIDGVLSPSVGGEKDFEVMFWLPKVVLMQTNASIDDSIAVVAQDNSMSPIINEKSMVIFDTSYKEIKNGKIYAISFGGISMFRTLFVLPEEKIRLKSHNSADYPEVIVPMNELVVIGKVYYVSGIID</sequence>
<dbReference type="SMART" id="SM00530">
    <property type="entry name" value="HTH_XRE"/>
    <property type="match status" value="1"/>
</dbReference>
<dbReference type="InterPro" id="IPR036286">
    <property type="entry name" value="LexA/Signal_pep-like_sf"/>
</dbReference>
<dbReference type="GO" id="GO:0003677">
    <property type="term" value="F:DNA binding"/>
    <property type="evidence" value="ECO:0007669"/>
    <property type="project" value="UniProtKB-KW"/>
</dbReference>
<gene>
    <name evidence="5" type="ORF">BJP41_07030</name>
</gene>
<evidence type="ECO:0000313" key="6">
    <source>
        <dbReference type="Proteomes" id="UP000230008"/>
    </source>
</evidence>
<feature type="domain" description="HTH cro/C1-type" evidence="4">
    <location>
        <begin position="10"/>
        <end position="63"/>
    </location>
</feature>
<dbReference type="Gene3D" id="1.10.260.40">
    <property type="entry name" value="lambda repressor-like DNA-binding domains"/>
    <property type="match status" value="1"/>
</dbReference>
<dbReference type="InterPro" id="IPR015927">
    <property type="entry name" value="Peptidase_S24_S26A/B/C"/>
</dbReference>
<dbReference type="PANTHER" id="PTHR40661:SF3">
    <property type="entry name" value="FELS-1 PROPHAGE TRANSCRIPTIONAL REGULATOR"/>
    <property type="match status" value="1"/>
</dbReference>
<dbReference type="PANTHER" id="PTHR40661">
    <property type="match status" value="1"/>
</dbReference>
<dbReference type="InterPro" id="IPR010982">
    <property type="entry name" value="Lambda_DNA-bd_dom_sf"/>
</dbReference>
<dbReference type="Gene3D" id="2.10.109.10">
    <property type="entry name" value="Umud Fragment, subunit A"/>
    <property type="match status" value="1"/>
</dbReference>
<dbReference type="SUPFAM" id="SSF47413">
    <property type="entry name" value="lambda repressor-like DNA-binding domains"/>
    <property type="match status" value="1"/>
</dbReference>
<keyword evidence="3" id="KW-0804">Transcription</keyword>
<dbReference type="InterPro" id="IPR039418">
    <property type="entry name" value="LexA-like"/>
</dbReference>
<dbReference type="AlphaFoldDB" id="A0A2D3T2U4"/>
<reference evidence="6" key="1">
    <citation type="submission" date="2016-10" db="EMBL/GenBank/DDBJ databases">
        <authorList>
            <person name="Chevignon G."/>
        </authorList>
    </citation>
    <scope>NUCLEOTIDE SEQUENCE [LARGE SCALE GENOMIC DNA]</scope>
    <source>
        <strain evidence="6">A2C</strain>
    </source>
</reference>
<evidence type="ECO:0000256" key="3">
    <source>
        <dbReference type="ARBA" id="ARBA00023163"/>
    </source>
</evidence>
<dbReference type="Proteomes" id="UP000230008">
    <property type="component" value="Chromosome"/>
</dbReference>
<keyword evidence="1" id="KW-0805">Transcription regulation</keyword>
<accession>A0A2D3T2U4</accession>
<dbReference type="SUPFAM" id="SSF51306">
    <property type="entry name" value="LexA/Signal peptidase"/>
    <property type="match status" value="1"/>
</dbReference>
<evidence type="ECO:0000259" key="4">
    <source>
        <dbReference type="PROSITE" id="PS50943"/>
    </source>
</evidence>
<evidence type="ECO:0000256" key="2">
    <source>
        <dbReference type="ARBA" id="ARBA00023125"/>
    </source>
</evidence>
<dbReference type="CDD" id="cd06529">
    <property type="entry name" value="S24_LexA-like"/>
    <property type="match status" value="1"/>
</dbReference>
<dbReference type="EMBL" id="CP017606">
    <property type="protein sequence ID" value="ATW30115.1"/>
    <property type="molecule type" value="Genomic_DNA"/>
</dbReference>
<name>A0A2D3T2U4_9ENTR</name>
<evidence type="ECO:0000256" key="1">
    <source>
        <dbReference type="ARBA" id="ARBA00023015"/>
    </source>
</evidence>
<proteinExistence type="predicted"/>
<dbReference type="InterPro" id="IPR001387">
    <property type="entry name" value="Cro/C1-type_HTH"/>
</dbReference>
<dbReference type="PROSITE" id="PS50943">
    <property type="entry name" value="HTH_CROC1"/>
    <property type="match status" value="1"/>
</dbReference>
<dbReference type="Pfam" id="PF01381">
    <property type="entry name" value="HTH_3"/>
    <property type="match status" value="1"/>
</dbReference>
<dbReference type="CDD" id="cd00093">
    <property type="entry name" value="HTH_XRE"/>
    <property type="match status" value="1"/>
</dbReference>
<reference evidence="6" key="2">
    <citation type="submission" date="2017-11" db="EMBL/GenBank/DDBJ databases">
        <title>PacBio sequencing of new strain of the secondary endosymbiont Candidatus Hamiltonella defensa.</title>
        <authorList>
            <person name="Strand M.R."/>
            <person name="Oliver K."/>
        </authorList>
    </citation>
    <scope>NUCLEOTIDE SEQUENCE [LARGE SCALE GENOMIC DNA]</scope>
    <source>
        <strain evidence="6">A2C</strain>
    </source>
</reference>
<evidence type="ECO:0000313" key="5">
    <source>
        <dbReference type="EMBL" id="ATW30115.1"/>
    </source>
</evidence>
<organism evidence="5 6">
    <name type="scientific">Candidatus Williamhamiltonella defendens</name>
    <dbReference type="NCBI Taxonomy" id="138072"/>
    <lineage>
        <taxon>Bacteria</taxon>
        <taxon>Pseudomonadati</taxon>
        <taxon>Pseudomonadota</taxon>
        <taxon>Gammaproteobacteria</taxon>
        <taxon>Enterobacterales</taxon>
        <taxon>Enterobacteriaceae</taxon>
        <taxon>aphid secondary symbionts</taxon>
        <taxon>Candidatus Williamhamiltonella</taxon>
    </lineage>
</organism>
<keyword evidence="2" id="KW-0238">DNA-binding</keyword>